<proteinExistence type="predicted"/>
<evidence type="ECO:0000313" key="2">
    <source>
        <dbReference type="EMBL" id="KAH0627397.1"/>
    </source>
</evidence>
<reference evidence="2 3" key="1">
    <citation type="journal article" date="2022" name="Gigascience">
        <title>A chromosome-level genome assembly and annotation of the desert horned lizard, Phrynosoma platyrhinos, provides insight into chromosomal rearrangements among reptiles.</title>
        <authorList>
            <person name="Koochekian N."/>
            <person name="Ascanio A."/>
            <person name="Farleigh K."/>
            <person name="Card D.C."/>
            <person name="Schield D.R."/>
            <person name="Castoe T.A."/>
            <person name="Jezkova T."/>
        </authorList>
    </citation>
    <scope>NUCLEOTIDE SEQUENCE [LARGE SCALE GENOMIC DNA]</scope>
    <source>
        <strain evidence="2">NK-2021</strain>
    </source>
</reference>
<gene>
    <name evidence="2" type="ORF">JD844_003033</name>
</gene>
<evidence type="ECO:0000256" key="1">
    <source>
        <dbReference type="SAM" id="SignalP"/>
    </source>
</evidence>
<keyword evidence="1" id="KW-0732">Signal</keyword>
<accession>A0ABQ7TCZ3</accession>
<dbReference type="Gene3D" id="3.10.20.90">
    <property type="entry name" value="Phosphatidylinositol 3-kinase Catalytic Subunit, Chain A, domain 1"/>
    <property type="match status" value="1"/>
</dbReference>
<name>A0ABQ7TCZ3_PHRPL</name>
<organism evidence="2 3">
    <name type="scientific">Phrynosoma platyrhinos</name>
    <name type="common">Desert horned lizard</name>
    <dbReference type="NCBI Taxonomy" id="52577"/>
    <lineage>
        <taxon>Eukaryota</taxon>
        <taxon>Metazoa</taxon>
        <taxon>Chordata</taxon>
        <taxon>Craniata</taxon>
        <taxon>Vertebrata</taxon>
        <taxon>Euteleostomi</taxon>
        <taxon>Lepidosauria</taxon>
        <taxon>Squamata</taxon>
        <taxon>Bifurcata</taxon>
        <taxon>Unidentata</taxon>
        <taxon>Episquamata</taxon>
        <taxon>Toxicofera</taxon>
        <taxon>Iguania</taxon>
        <taxon>Phrynosomatidae</taxon>
        <taxon>Phrynosomatinae</taxon>
        <taxon>Phrynosoma</taxon>
    </lineage>
</organism>
<sequence length="129" mass="15276">MMMMMMMMMMMHYRFVSALLMNILLTERQHKAILHQFSLKEKWLQNRGTVTETEEVFCRIYITEHSYVSIKTKVSTSAQEILKIVAEKLQHSQEDLALVALSFSGGKWFYQLFPVTFSLSVYYLQREFG</sequence>
<feature type="signal peptide" evidence="1">
    <location>
        <begin position="1"/>
        <end position="18"/>
    </location>
</feature>
<evidence type="ECO:0000313" key="3">
    <source>
        <dbReference type="Proteomes" id="UP000826234"/>
    </source>
</evidence>
<keyword evidence="3" id="KW-1185">Reference proteome</keyword>
<feature type="chain" id="PRO_5046692814" evidence="1">
    <location>
        <begin position="19"/>
        <end position="129"/>
    </location>
</feature>
<comment type="caution">
    <text evidence="2">The sequence shown here is derived from an EMBL/GenBank/DDBJ whole genome shotgun (WGS) entry which is preliminary data.</text>
</comment>
<dbReference type="InterPro" id="IPR029071">
    <property type="entry name" value="Ubiquitin-like_domsf"/>
</dbReference>
<dbReference type="Proteomes" id="UP000826234">
    <property type="component" value="Unassembled WGS sequence"/>
</dbReference>
<dbReference type="SUPFAM" id="SSF54236">
    <property type="entry name" value="Ubiquitin-like"/>
    <property type="match status" value="1"/>
</dbReference>
<protein>
    <submittedName>
        <fullName evidence="2">Uncharacterized protein</fullName>
    </submittedName>
</protein>
<dbReference type="EMBL" id="JAIPUX010000521">
    <property type="protein sequence ID" value="KAH0627397.1"/>
    <property type="molecule type" value="Genomic_DNA"/>
</dbReference>